<accession>A0A314ZFR9</accession>
<dbReference type="EMBL" id="PJQY01000099">
    <property type="protein sequence ID" value="PQQ18705.1"/>
    <property type="molecule type" value="Genomic_DNA"/>
</dbReference>
<dbReference type="OrthoDB" id="1607513at2759"/>
<organism evidence="2 3">
    <name type="scientific">Prunus yedoensis var. nudiflora</name>
    <dbReference type="NCBI Taxonomy" id="2094558"/>
    <lineage>
        <taxon>Eukaryota</taxon>
        <taxon>Viridiplantae</taxon>
        <taxon>Streptophyta</taxon>
        <taxon>Embryophyta</taxon>
        <taxon>Tracheophyta</taxon>
        <taxon>Spermatophyta</taxon>
        <taxon>Magnoliopsida</taxon>
        <taxon>eudicotyledons</taxon>
        <taxon>Gunneridae</taxon>
        <taxon>Pentapetalae</taxon>
        <taxon>rosids</taxon>
        <taxon>fabids</taxon>
        <taxon>Rosales</taxon>
        <taxon>Rosaceae</taxon>
        <taxon>Amygdaloideae</taxon>
        <taxon>Amygdaleae</taxon>
        <taxon>Prunus</taxon>
    </lineage>
</organism>
<dbReference type="AlphaFoldDB" id="A0A314ZFR9"/>
<sequence length="87" mass="9536">MVDQGSALPGSSLPSTSSDTRDRLKGFDKFLYETSQSQNVISDLDKYLEEPMSIHSQAILLLDHYSLNQVNFPKVDGSDIGLYPGGV</sequence>
<evidence type="ECO:0000313" key="2">
    <source>
        <dbReference type="EMBL" id="PQQ18705.1"/>
    </source>
</evidence>
<evidence type="ECO:0000256" key="1">
    <source>
        <dbReference type="SAM" id="MobiDB-lite"/>
    </source>
</evidence>
<evidence type="ECO:0000313" key="3">
    <source>
        <dbReference type="Proteomes" id="UP000250321"/>
    </source>
</evidence>
<keyword evidence="3" id="KW-1185">Reference proteome</keyword>
<reference evidence="2 3" key="1">
    <citation type="submission" date="2018-02" db="EMBL/GenBank/DDBJ databases">
        <title>Draft genome of wild Prunus yedoensis var. nudiflora.</title>
        <authorList>
            <person name="Baek S."/>
            <person name="Kim J.-H."/>
            <person name="Choi K."/>
            <person name="Kim G.-B."/>
            <person name="Cho A."/>
            <person name="Jang H."/>
            <person name="Shin C.-H."/>
            <person name="Yu H.-J."/>
            <person name="Mun J.-H."/>
        </authorList>
    </citation>
    <scope>NUCLEOTIDE SEQUENCE [LARGE SCALE GENOMIC DNA]</scope>
    <source>
        <strain evidence="3">cv. Jeju island</strain>
        <tissue evidence="2">Leaf</tissue>
    </source>
</reference>
<dbReference type="Proteomes" id="UP000250321">
    <property type="component" value="Unassembled WGS sequence"/>
</dbReference>
<name>A0A314ZFR9_PRUYE</name>
<protein>
    <submittedName>
        <fullName evidence="2">Zinc finger BED domain-containing protein RICESLEEPER 1</fullName>
    </submittedName>
</protein>
<feature type="region of interest" description="Disordered" evidence="1">
    <location>
        <begin position="1"/>
        <end position="20"/>
    </location>
</feature>
<proteinExistence type="predicted"/>
<comment type="caution">
    <text evidence="2">The sequence shown here is derived from an EMBL/GenBank/DDBJ whole genome shotgun (WGS) entry which is preliminary data.</text>
</comment>
<gene>
    <name evidence="2" type="ORF">Pyn_30062</name>
</gene>